<sequence>MTDSKLELARRNSAINPDADMQLRDSKRATRLSFFISGFALACWAPMVPYAQSRIDADSATLGSVLLCLGLGAVVGMPTAGIVSNKVGSRPVLIAGAVGLATVLPFMAAMANPIILAIALLLFGCSIDAIDVATNMHGAEVQNLAGVPLMSGFHGVYSIGGLVGAAGMTFLIAVGPGVLAASAVASLVMIICIVCAVPGFLKTKPASDGAIFAVPRGRVLAVGLLLMVIFLAEGAMLDWGAILLTSKKLEVSFSGSGYALFAIAMTVSRFVGDKAVERLGESMMLVVGISVAALGIIFAAYAETVSVTLAAITIAGLAAGNIVPILFSLAAVQRSMPAPQAIAATGTLGYAGILIGPALIGHAAEVIGLPNAIAGVGILAIVALLLIPAISFRESTIASAH</sequence>
<dbReference type="SUPFAM" id="SSF103473">
    <property type="entry name" value="MFS general substrate transporter"/>
    <property type="match status" value="1"/>
</dbReference>
<dbReference type="PANTHER" id="PTHR23514:SF13">
    <property type="entry name" value="INNER MEMBRANE PROTEIN YBJJ"/>
    <property type="match status" value="1"/>
</dbReference>
<dbReference type="InterPro" id="IPR036259">
    <property type="entry name" value="MFS_trans_sf"/>
</dbReference>
<accession>A0ABZ2BJS7</accession>
<gene>
    <name evidence="7" type="ORF">RB548_23370</name>
</gene>
<keyword evidence="7" id="KW-0614">Plasmid</keyword>
<dbReference type="PROSITE" id="PS50850">
    <property type="entry name" value="MFS"/>
    <property type="match status" value="1"/>
</dbReference>
<feature type="transmembrane region" description="Helical" evidence="5">
    <location>
        <begin position="372"/>
        <end position="392"/>
    </location>
</feature>
<feature type="transmembrane region" description="Helical" evidence="5">
    <location>
        <begin position="308"/>
        <end position="329"/>
    </location>
</feature>
<protein>
    <submittedName>
        <fullName evidence="7">MFS transporter</fullName>
    </submittedName>
</protein>
<feature type="transmembrane region" description="Helical" evidence="5">
    <location>
        <begin position="114"/>
        <end position="134"/>
    </location>
</feature>
<dbReference type="RefSeq" id="WP_331375682.1">
    <property type="nucleotide sequence ID" value="NZ_CP133151.1"/>
</dbReference>
<feature type="transmembrane region" description="Helical" evidence="5">
    <location>
        <begin position="180"/>
        <end position="201"/>
    </location>
</feature>
<proteinExistence type="predicted"/>
<reference evidence="7" key="1">
    <citation type="submission" date="2023-08" db="EMBL/GenBank/DDBJ databases">
        <title>Complete genome sequence of Sinorhizobium chiapanecum ITTG S70 isolated from Acaciella angustissima nodules in Chiapas-Mexico.</title>
        <authorList>
            <person name="Rincon-Rosales R."/>
            <person name="Rogel M.A."/>
            <person name="Rincon-Medina C.I."/>
            <person name="Guerrero G."/>
            <person name="Manzano-Gomez L.A."/>
            <person name="Lopez-Lopez A."/>
            <person name="Rincon Molina F.A."/>
            <person name="Martinez-Romero E."/>
        </authorList>
    </citation>
    <scope>NUCLEOTIDE SEQUENCE</scope>
    <source>
        <strain evidence="7">ITTG S70</strain>
        <plasmid evidence="7">pSchITTGS70c</plasmid>
    </source>
</reference>
<feature type="transmembrane region" description="Helical" evidence="5">
    <location>
        <begin position="341"/>
        <end position="360"/>
    </location>
</feature>
<feature type="transmembrane region" description="Helical" evidence="5">
    <location>
        <begin position="63"/>
        <end position="84"/>
    </location>
</feature>
<evidence type="ECO:0000313" key="8">
    <source>
        <dbReference type="Proteomes" id="UP001432360"/>
    </source>
</evidence>
<dbReference type="CDD" id="cd17393">
    <property type="entry name" value="MFS_MosC_like"/>
    <property type="match status" value="1"/>
</dbReference>
<evidence type="ECO:0000256" key="3">
    <source>
        <dbReference type="ARBA" id="ARBA00022989"/>
    </source>
</evidence>
<evidence type="ECO:0000256" key="5">
    <source>
        <dbReference type="SAM" id="Phobius"/>
    </source>
</evidence>
<organism evidence="7 8">
    <name type="scientific">Sinorhizobium chiapasense</name>
    <dbReference type="NCBI Taxonomy" id="501572"/>
    <lineage>
        <taxon>Bacteria</taxon>
        <taxon>Pseudomonadati</taxon>
        <taxon>Pseudomonadota</taxon>
        <taxon>Alphaproteobacteria</taxon>
        <taxon>Hyphomicrobiales</taxon>
        <taxon>Rhizobiaceae</taxon>
        <taxon>Sinorhizobium/Ensifer group</taxon>
        <taxon>Sinorhizobium</taxon>
    </lineage>
</organism>
<evidence type="ECO:0000256" key="1">
    <source>
        <dbReference type="ARBA" id="ARBA00004141"/>
    </source>
</evidence>
<dbReference type="InterPro" id="IPR011701">
    <property type="entry name" value="MFS"/>
</dbReference>
<evidence type="ECO:0000256" key="2">
    <source>
        <dbReference type="ARBA" id="ARBA00022692"/>
    </source>
</evidence>
<dbReference type="InterPro" id="IPR020846">
    <property type="entry name" value="MFS_dom"/>
</dbReference>
<comment type="subcellular location">
    <subcellularLocation>
        <location evidence="1">Membrane</location>
        <topology evidence="1">Multi-pass membrane protein</topology>
    </subcellularLocation>
</comment>
<geneLocation type="plasmid" evidence="7 8">
    <name>pSchITTGS70c</name>
</geneLocation>
<name>A0ABZ2BJS7_9HYPH</name>
<feature type="transmembrane region" description="Helical" evidence="5">
    <location>
        <begin position="91"/>
        <end position="108"/>
    </location>
</feature>
<feature type="transmembrane region" description="Helical" evidence="5">
    <location>
        <begin position="155"/>
        <end position="174"/>
    </location>
</feature>
<feature type="transmembrane region" description="Helical" evidence="5">
    <location>
        <begin position="283"/>
        <end position="302"/>
    </location>
</feature>
<keyword evidence="8" id="KW-1185">Reference proteome</keyword>
<dbReference type="Pfam" id="PF07690">
    <property type="entry name" value="MFS_1"/>
    <property type="match status" value="1"/>
</dbReference>
<dbReference type="PANTHER" id="PTHR23514">
    <property type="entry name" value="BYPASS OF STOP CODON PROTEIN 6"/>
    <property type="match status" value="1"/>
</dbReference>
<dbReference type="InterPro" id="IPR051788">
    <property type="entry name" value="MFS_Transporter"/>
</dbReference>
<feature type="domain" description="Major facilitator superfamily (MFS) profile" evidence="6">
    <location>
        <begin position="26"/>
        <end position="395"/>
    </location>
</feature>
<feature type="transmembrane region" description="Helical" evidence="5">
    <location>
        <begin position="222"/>
        <end position="245"/>
    </location>
</feature>
<evidence type="ECO:0000259" key="6">
    <source>
        <dbReference type="PROSITE" id="PS50850"/>
    </source>
</evidence>
<evidence type="ECO:0000256" key="4">
    <source>
        <dbReference type="ARBA" id="ARBA00023136"/>
    </source>
</evidence>
<dbReference type="Gene3D" id="1.20.1250.20">
    <property type="entry name" value="MFS general substrate transporter like domains"/>
    <property type="match status" value="2"/>
</dbReference>
<feature type="transmembrane region" description="Helical" evidence="5">
    <location>
        <begin position="32"/>
        <end position="51"/>
    </location>
</feature>
<dbReference type="EMBL" id="CP133151">
    <property type="protein sequence ID" value="WVT06641.1"/>
    <property type="molecule type" value="Genomic_DNA"/>
</dbReference>
<dbReference type="Proteomes" id="UP001432360">
    <property type="component" value="Plasmid pSchITTGS70c"/>
</dbReference>
<evidence type="ECO:0000313" key="7">
    <source>
        <dbReference type="EMBL" id="WVT06641.1"/>
    </source>
</evidence>
<keyword evidence="3 5" id="KW-1133">Transmembrane helix</keyword>
<keyword evidence="4 5" id="KW-0472">Membrane</keyword>
<keyword evidence="2 5" id="KW-0812">Transmembrane</keyword>
<feature type="transmembrane region" description="Helical" evidence="5">
    <location>
        <begin position="251"/>
        <end position="271"/>
    </location>
</feature>